<dbReference type="Gene3D" id="3.30.710.10">
    <property type="entry name" value="Potassium Channel Kv1.1, Chain A"/>
    <property type="match status" value="1"/>
</dbReference>
<dbReference type="CDD" id="cd00121">
    <property type="entry name" value="MATH"/>
    <property type="match status" value="1"/>
</dbReference>
<name>A0A022QLI8_ERYGU</name>
<evidence type="ECO:0000313" key="3">
    <source>
        <dbReference type="EMBL" id="EYU29567.1"/>
    </source>
</evidence>
<dbReference type="AlphaFoldDB" id="A0A022QLI8"/>
<dbReference type="Gene3D" id="2.60.210.10">
    <property type="entry name" value="Apoptosis, Tumor Necrosis Factor Receptor Associated Protein 2, Chain A"/>
    <property type="match status" value="1"/>
</dbReference>
<dbReference type="PANTHER" id="PTHR26379:SF466">
    <property type="entry name" value="BTB_POZ AND MATH DOMAIN-CONTAINING PROTEIN 4"/>
    <property type="match status" value="1"/>
</dbReference>
<dbReference type="InterPro" id="IPR011333">
    <property type="entry name" value="SKP1/BTB/POZ_sf"/>
</dbReference>
<comment type="pathway">
    <text evidence="1">Protein modification; protein ubiquitination.</text>
</comment>
<evidence type="ECO:0000313" key="4">
    <source>
        <dbReference type="Proteomes" id="UP000030748"/>
    </source>
</evidence>
<dbReference type="SUPFAM" id="SSF54695">
    <property type="entry name" value="POZ domain"/>
    <property type="match status" value="1"/>
</dbReference>
<evidence type="ECO:0000256" key="1">
    <source>
        <dbReference type="ARBA" id="ARBA00004906"/>
    </source>
</evidence>
<organism evidence="3 4">
    <name type="scientific">Erythranthe guttata</name>
    <name type="common">Yellow monkey flower</name>
    <name type="synonym">Mimulus guttatus</name>
    <dbReference type="NCBI Taxonomy" id="4155"/>
    <lineage>
        <taxon>Eukaryota</taxon>
        <taxon>Viridiplantae</taxon>
        <taxon>Streptophyta</taxon>
        <taxon>Embryophyta</taxon>
        <taxon>Tracheophyta</taxon>
        <taxon>Spermatophyta</taxon>
        <taxon>Magnoliopsida</taxon>
        <taxon>eudicotyledons</taxon>
        <taxon>Gunneridae</taxon>
        <taxon>Pentapetalae</taxon>
        <taxon>asterids</taxon>
        <taxon>lamiids</taxon>
        <taxon>Lamiales</taxon>
        <taxon>Phrymaceae</taxon>
        <taxon>Erythranthe</taxon>
    </lineage>
</organism>
<dbReference type="InterPro" id="IPR045005">
    <property type="entry name" value="BPM1-6"/>
</dbReference>
<keyword evidence="4" id="KW-1185">Reference proteome</keyword>
<proteinExistence type="predicted"/>
<dbReference type="Proteomes" id="UP000030748">
    <property type="component" value="Unassembled WGS sequence"/>
</dbReference>
<accession>A0A022QLI8</accession>
<dbReference type="PANTHER" id="PTHR26379">
    <property type="entry name" value="BTB/POZ AND MATH DOMAIN-CONTAINING PROTEIN 1"/>
    <property type="match status" value="1"/>
</dbReference>
<dbReference type="eggNOG" id="KOG1987">
    <property type="taxonomic scope" value="Eukaryota"/>
</dbReference>
<reference evidence="3 4" key="1">
    <citation type="journal article" date="2013" name="Proc. Natl. Acad. Sci. U.S.A.">
        <title>Fine-scale variation in meiotic recombination in Mimulus inferred from population shotgun sequencing.</title>
        <authorList>
            <person name="Hellsten U."/>
            <person name="Wright K.M."/>
            <person name="Jenkins J."/>
            <person name="Shu S."/>
            <person name="Yuan Y."/>
            <person name="Wessler S.R."/>
            <person name="Schmutz J."/>
            <person name="Willis J.H."/>
            <person name="Rokhsar D.S."/>
        </authorList>
    </citation>
    <scope>NUCLEOTIDE SEQUENCE [LARGE SCALE GENOMIC DNA]</scope>
    <source>
        <strain evidence="4">cv. DUN x IM62</strain>
    </source>
</reference>
<dbReference type="Pfam" id="PF22486">
    <property type="entry name" value="MATH_2"/>
    <property type="match status" value="1"/>
</dbReference>
<evidence type="ECO:0000259" key="2">
    <source>
        <dbReference type="PROSITE" id="PS50144"/>
    </source>
</evidence>
<sequence length="332" mass="36807">MFVLENYSSLCDGIDVDEDIYNEEFFAGGYLWSVLLYPAGRTVAANEAGFASMYIYLSSETDDLVQCLFSIYLLDQTGNGENYGTSIFDRNPPQISLLRTGHVAGCPYFIPRATLESPDYLKDDCLKFCVTIGVLTKESADVFFNVNNQSFSAHHWAVLWYVYSGGIPQEEEENSDLGSFVLESFMGKMLAAADRFELKELKKICESHISERISAESIAYILHLAELCHAKELKAACLGFGAQNNAAAAGILVLTVTRCEIVSDILGSDGCKYVKKHCPSLFLELAYNGSYSGNVHEECDFYKKVWSAVNETFAGILGGPRCATDEHKIKEF</sequence>
<dbReference type="GO" id="GO:0016567">
    <property type="term" value="P:protein ubiquitination"/>
    <property type="evidence" value="ECO:0007669"/>
    <property type="project" value="InterPro"/>
</dbReference>
<gene>
    <name evidence="3" type="ORF">MIMGU_mgv11b024357mg</name>
</gene>
<protein>
    <recommendedName>
        <fullName evidence="2">MATH domain-containing protein</fullName>
    </recommendedName>
</protein>
<dbReference type="EMBL" id="KI631198">
    <property type="protein sequence ID" value="EYU29567.1"/>
    <property type="molecule type" value="Genomic_DNA"/>
</dbReference>
<feature type="domain" description="MATH" evidence="2">
    <location>
        <begin position="1"/>
        <end position="132"/>
    </location>
</feature>
<dbReference type="InterPro" id="IPR002083">
    <property type="entry name" value="MATH/TRAF_dom"/>
</dbReference>
<dbReference type="SUPFAM" id="SSF49599">
    <property type="entry name" value="TRAF domain-like"/>
    <property type="match status" value="1"/>
</dbReference>
<dbReference type="InterPro" id="IPR008974">
    <property type="entry name" value="TRAF-like"/>
</dbReference>
<dbReference type="PROSITE" id="PS50144">
    <property type="entry name" value="MATH"/>
    <property type="match status" value="1"/>
</dbReference>